<comment type="caution">
    <text evidence="1">The sequence shown here is derived from an EMBL/GenBank/DDBJ whole genome shotgun (WGS) entry which is preliminary data.</text>
</comment>
<accession>A0A0F9TUA3</accession>
<reference evidence="1" key="1">
    <citation type="journal article" date="2015" name="Nature">
        <title>Complex archaea that bridge the gap between prokaryotes and eukaryotes.</title>
        <authorList>
            <person name="Spang A."/>
            <person name="Saw J.H."/>
            <person name="Jorgensen S.L."/>
            <person name="Zaremba-Niedzwiedzka K."/>
            <person name="Martijn J."/>
            <person name="Lind A.E."/>
            <person name="van Eijk R."/>
            <person name="Schleper C."/>
            <person name="Guy L."/>
            <person name="Ettema T.J."/>
        </authorList>
    </citation>
    <scope>NUCLEOTIDE SEQUENCE</scope>
</reference>
<sequence>MFPEELSEDAKKRDYTTVVCKVLLHRSDAEDFKTELRDWLMGHRMGLSSIEIKEE</sequence>
<protein>
    <submittedName>
        <fullName evidence="1">Uncharacterized protein</fullName>
    </submittedName>
</protein>
<dbReference type="EMBL" id="LAZR01001419">
    <property type="protein sequence ID" value="KKN44938.1"/>
    <property type="molecule type" value="Genomic_DNA"/>
</dbReference>
<dbReference type="AlphaFoldDB" id="A0A0F9TUA3"/>
<name>A0A0F9TUA3_9ZZZZ</name>
<organism evidence="1">
    <name type="scientific">marine sediment metagenome</name>
    <dbReference type="NCBI Taxonomy" id="412755"/>
    <lineage>
        <taxon>unclassified sequences</taxon>
        <taxon>metagenomes</taxon>
        <taxon>ecological metagenomes</taxon>
    </lineage>
</organism>
<evidence type="ECO:0000313" key="1">
    <source>
        <dbReference type="EMBL" id="KKN44938.1"/>
    </source>
</evidence>
<proteinExistence type="predicted"/>
<gene>
    <name evidence="1" type="ORF">LCGC14_0688160</name>
</gene>